<organism evidence="2 3">
    <name type="scientific">Tanacetum coccineum</name>
    <dbReference type="NCBI Taxonomy" id="301880"/>
    <lineage>
        <taxon>Eukaryota</taxon>
        <taxon>Viridiplantae</taxon>
        <taxon>Streptophyta</taxon>
        <taxon>Embryophyta</taxon>
        <taxon>Tracheophyta</taxon>
        <taxon>Spermatophyta</taxon>
        <taxon>Magnoliopsida</taxon>
        <taxon>eudicotyledons</taxon>
        <taxon>Gunneridae</taxon>
        <taxon>Pentapetalae</taxon>
        <taxon>asterids</taxon>
        <taxon>campanulids</taxon>
        <taxon>Asterales</taxon>
        <taxon>Asteraceae</taxon>
        <taxon>Asteroideae</taxon>
        <taxon>Anthemideae</taxon>
        <taxon>Anthemidinae</taxon>
        <taxon>Tanacetum</taxon>
    </lineage>
</organism>
<feature type="region of interest" description="Disordered" evidence="1">
    <location>
        <begin position="281"/>
        <end position="322"/>
    </location>
</feature>
<evidence type="ECO:0000256" key="1">
    <source>
        <dbReference type="SAM" id="MobiDB-lite"/>
    </source>
</evidence>
<feature type="compositionally biased region" description="Basic and acidic residues" evidence="1">
    <location>
        <begin position="304"/>
        <end position="322"/>
    </location>
</feature>
<comment type="caution">
    <text evidence="2">The sequence shown here is derived from an EMBL/GenBank/DDBJ whole genome shotgun (WGS) entry which is preliminary data.</text>
</comment>
<name>A0ABQ4XSP6_9ASTR</name>
<evidence type="ECO:0000313" key="3">
    <source>
        <dbReference type="Proteomes" id="UP001151760"/>
    </source>
</evidence>
<reference evidence="2" key="2">
    <citation type="submission" date="2022-01" db="EMBL/GenBank/DDBJ databases">
        <authorList>
            <person name="Yamashiro T."/>
            <person name="Shiraishi A."/>
            <person name="Satake H."/>
            <person name="Nakayama K."/>
        </authorList>
    </citation>
    <scope>NUCLEOTIDE SEQUENCE</scope>
</reference>
<evidence type="ECO:0000313" key="2">
    <source>
        <dbReference type="EMBL" id="GJS67855.1"/>
    </source>
</evidence>
<reference evidence="2" key="1">
    <citation type="journal article" date="2022" name="Int. J. Mol. Sci.">
        <title>Draft Genome of Tanacetum Coccineum: Genomic Comparison of Closely Related Tanacetum-Family Plants.</title>
        <authorList>
            <person name="Yamashiro T."/>
            <person name="Shiraishi A."/>
            <person name="Nakayama K."/>
            <person name="Satake H."/>
        </authorList>
    </citation>
    <scope>NUCLEOTIDE SEQUENCE</scope>
</reference>
<accession>A0ABQ4XSP6</accession>
<dbReference type="Proteomes" id="UP001151760">
    <property type="component" value="Unassembled WGS sequence"/>
</dbReference>
<sequence length="366" mass="42621">MITYLKNMEGWKHKDFKSKDFDSIKELFDKDFKRVNMFVDYRTDLVEGSSKRERDELEQEVTKKQKVDDVQETAKVDDDQETAKIKELLEIVPDEEQVANDAIPLATKLTNPFLPVIAPKALDRIDLKLCGNWMQHMHIHVLVEKRYPLTPATIIDMLNKKLQADHFSEMAYQLLKLLTKQLRINEVFGSILLLLMLLEYYYTVLIDVNAAQSKLVLLENFNEDYSKYLRLLCKVTTAEGVNAASEEVSTAELVMLDLEKEKDAQAMEILVLKKRVKRLERQRNSGTSQPRRRKYRQVESSADDLNKEDASKEGRSSDKTEPMLLEKKYPLIKELFEKMLNLQLEAEEESTMAFKLIKFIKSMLEA</sequence>
<protein>
    <submittedName>
        <fullName evidence="2">Uncharacterized protein</fullName>
    </submittedName>
</protein>
<proteinExistence type="predicted"/>
<gene>
    <name evidence="2" type="ORF">Tco_0682420</name>
</gene>
<dbReference type="EMBL" id="BQNB010009748">
    <property type="protein sequence ID" value="GJS67855.1"/>
    <property type="molecule type" value="Genomic_DNA"/>
</dbReference>
<keyword evidence="3" id="KW-1185">Reference proteome</keyword>